<dbReference type="InterPro" id="IPR011701">
    <property type="entry name" value="MFS"/>
</dbReference>
<organism evidence="8 9">
    <name type="scientific">Hapsidospora chrysogenum (strain ATCC 11550 / CBS 779.69 / DSM 880 / IAM 14645 / JCM 23072 / IMI 49137)</name>
    <name type="common">Acremonium chrysogenum</name>
    <dbReference type="NCBI Taxonomy" id="857340"/>
    <lineage>
        <taxon>Eukaryota</taxon>
        <taxon>Fungi</taxon>
        <taxon>Dikarya</taxon>
        <taxon>Ascomycota</taxon>
        <taxon>Pezizomycotina</taxon>
        <taxon>Sordariomycetes</taxon>
        <taxon>Hypocreomycetidae</taxon>
        <taxon>Hypocreales</taxon>
        <taxon>Bionectriaceae</taxon>
        <taxon>Hapsidospora</taxon>
    </lineage>
</organism>
<evidence type="ECO:0000313" key="8">
    <source>
        <dbReference type="EMBL" id="KFH45207.1"/>
    </source>
</evidence>
<dbReference type="PANTHER" id="PTHR43791:SF12">
    <property type="entry name" value="MAJOR FACILITATOR SUPERFAMILY (MFS) PROFILE DOMAIN-CONTAINING PROTEIN"/>
    <property type="match status" value="1"/>
</dbReference>
<accession>A0A086T775</accession>
<feature type="transmembrane region" description="Helical" evidence="7">
    <location>
        <begin position="141"/>
        <end position="163"/>
    </location>
</feature>
<gene>
    <name evidence="8" type="ORF">ACRE_040220</name>
</gene>
<comment type="caution">
    <text evidence="8">The sequence shown here is derived from an EMBL/GenBank/DDBJ whole genome shotgun (WGS) entry which is preliminary data.</text>
</comment>
<keyword evidence="3 7" id="KW-0812">Transmembrane</keyword>
<feature type="transmembrane region" description="Helical" evidence="7">
    <location>
        <begin position="368"/>
        <end position="385"/>
    </location>
</feature>
<keyword evidence="5 7" id="KW-0472">Membrane</keyword>
<proteinExistence type="predicted"/>
<evidence type="ECO:0000256" key="1">
    <source>
        <dbReference type="ARBA" id="ARBA00004141"/>
    </source>
</evidence>
<dbReference type="PANTHER" id="PTHR43791">
    <property type="entry name" value="PERMEASE-RELATED"/>
    <property type="match status" value="1"/>
</dbReference>
<evidence type="ECO:0000256" key="5">
    <source>
        <dbReference type="ARBA" id="ARBA00023136"/>
    </source>
</evidence>
<feature type="transmembrane region" description="Helical" evidence="7">
    <location>
        <begin position="175"/>
        <end position="197"/>
    </location>
</feature>
<evidence type="ECO:0000256" key="2">
    <source>
        <dbReference type="ARBA" id="ARBA00022448"/>
    </source>
</evidence>
<evidence type="ECO:0000313" key="9">
    <source>
        <dbReference type="Proteomes" id="UP000029964"/>
    </source>
</evidence>
<feature type="transmembrane region" description="Helical" evidence="7">
    <location>
        <begin position="397"/>
        <end position="422"/>
    </location>
</feature>
<dbReference type="Proteomes" id="UP000029964">
    <property type="component" value="Unassembled WGS sequence"/>
</dbReference>
<protein>
    <submittedName>
        <fullName evidence="8">Putative transporter-like protein</fullName>
    </submittedName>
</protein>
<keyword evidence="2" id="KW-0813">Transport</keyword>
<feature type="transmembrane region" description="Helical" evidence="7">
    <location>
        <begin position="102"/>
        <end position="120"/>
    </location>
</feature>
<comment type="subcellular location">
    <subcellularLocation>
        <location evidence="1">Membrane</location>
        <topology evidence="1">Multi-pass membrane protein</topology>
    </subcellularLocation>
</comment>
<keyword evidence="4 7" id="KW-1133">Transmembrane helix</keyword>
<dbReference type="OrthoDB" id="2250022at2759"/>
<evidence type="ECO:0000256" key="4">
    <source>
        <dbReference type="ARBA" id="ARBA00022989"/>
    </source>
</evidence>
<dbReference type="AlphaFoldDB" id="A0A086T775"/>
<evidence type="ECO:0000256" key="3">
    <source>
        <dbReference type="ARBA" id="ARBA00022692"/>
    </source>
</evidence>
<feature type="transmembrane region" description="Helical" evidence="7">
    <location>
        <begin position="244"/>
        <end position="265"/>
    </location>
</feature>
<name>A0A086T775_HAPC1</name>
<evidence type="ECO:0000256" key="7">
    <source>
        <dbReference type="SAM" id="Phobius"/>
    </source>
</evidence>
<sequence>MATATTTDNELRMERTKSTEAGFAEADEKPVPKVDKTDYSGAHEKTDPREIALVKKLDRWIMPMLWSMYWLNYLDRNAIALARINTLEEDLNLKGSEYQTCVSILFVGYILGQVPSNMFLTRTRPSRYMVIPTLKEVATRIAILYTGNILATAFAGLIAAGIFHGMDGSAGLAGWQWLFILQGAVTFVVAVVGYFVLPDTPLTTRWLTQPERDLAYNRIELDTTENTGETSTMAGLKQAGKDPLVWIFAFMAHMHLAANGFKNFFPTVVQTLGFSRTITLVLTCPPYLIAGASTILVSWLSGRFNERTWHITASKAVAIVGFVAAGATLNTAGRYVAMVIFTIGTYAVNSLILGWCSSVCGQTKEKKAVAISIVTMVMNVSFIWTPYLYPKSDEPRYLIAMLSSAAFSAVTAATAWLAKFILVRKNRRMRQSEDETGVYYVY</sequence>
<dbReference type="GO" id="GO:0022857">
    <property type="term" value="F:transmembrane transporter activity"/>
    <property type="evidence" value="ECO:0007669"/>
    <property type="project" value="InterPro"/>
</dbReference>
<reference evidence="9" key="1">
    <citation type="journal article" date="2014" name="Genome Announc.">
        <title>Genome sequence and annotation of Acremonium chrysogenum, producer of the beta-lactam antibiotic cephalosporin C.</title>
        <authorList>
            <person name="Terfehr D."/>
            <person name="Dahlmann T.A."/>
            <person name="Specht T."/>
            <person name="Zadra I."/>
            <person name="Kuernsteiner H."/>
            <person name="Kueck U."/>
        </authorList>
    </citation>
    <scope>NUCLEOTIDE SEQUENCE [LARGE SCALE GENOMIC DNA]</scope>
    <source>
        <strain evidence="9">ATCC 11550 / CBS 779.69 / DSM 880 / IAM 14645 / JCM 23072 / IMI 49137</strain>
    </source>
</reference>
<dbReference type="SUPFAM" id="SSF103473">
    <property type="entry name" value="MFS general substrate transporter"/>
    <property type="match status" value="1"/>
</dbReference>
<feature type="compositionally biased region" description="Basic and acidic residues" evidence="6">
    <location>
        <begin position="26"/>
        <end position="42"/>
    </location>
</feature>
<feature type="transmembrane region" description="Helical" evidence="7">
    <location>
        <begin position="312"/>
        <end position="329"/>
    </location>
</feature>
<feature type="transmembrane region" description="Helical" evidence="7">
    <location>
        <begin position="335"/>
        <end position="356"/>
    </location>
</feature>
<evidence type="ECO:0000256" key="6">
    <source>
        <dbReference type="SAM" id="MobiDB-lite"/>
    </source>
</evidence>
<dbReference type="FunFam" id="1.20.1250.20:FF:000013">
    <property type="entry name" value="MFS general substrate transporter"/>
    <property type="match status" value="1"/>
</dbReference>
<dbReference type="HOGENOM" id="CLU_001265_0_6_1"/>
<dbReference type="EMBL" id="JPKY01000036">
    <property type="protein sequence ID" value="KFH45207.1"/>
    <property type="molecule type" value="Genomic_DNA"/>
</dbReference>
<dbReference type="InterPro" id="IPR036259">
    <property type="entry name" value="MFS_trans_sf"/>
</dbReference>
<feature type="region of interest" description="Disordered" evidence="6">
    <location>
        <begin position="1"/>
        <end position="42"/>
    </location>
</feature>
<feature type="compositionally biased region" description="Basic and acidic residues" evidence="6">
    <location>
        <begin position="9"/>
        <end position="18"/>
    </location>
</feature>
<dbReference type="STRING" id="857340.A0A086T775"/>
<dbReference type="Gene3D" id="1.20.1250.20">
    <property type="entry name" value="MFS general substrate transporter like domains"/>
    <property type="match status" value="3"/>
</dbReference>
<feature type="transmembrane region" description="Helical" evidence="7">
    <location>
        <begin position="277"/>
        <end position="300"/>
    </location>
</feature>
<dbReference type="Pfam" id="PF07690">
    <property type="entry name" value="MFS_1"/>
    <property type="match status" value="1"/>
</dbReference>
<keyword evidence="9" id="KW-1185">Reference proteome</keyword>
<dbReference type="GO" id="GO:0016020">
    <property type="term" value="C:membrane"/>
    <property type="evidence" value="ECO:0007669"/>
    <property type="project" value="UniProtKB-SubCell"/>
</dbReference>